<evidence type="ECO:0000256" key="7">
    <source>
        <dbReference type="ARBA" id="ARBA00022741"/>
    </source>
</evidence>
<evidence type="ECO:0000256" key="5">
    <source>
        <dbReference type="ARBA" id="ARBA00022679"/>
    </source>
</evidence>
<evidence type="ECO:0000256" key="1">
    <source>
        <dbReference type="ARBA" id="ARBA00000085"/>
    </source>
</evidence>
<reference evidence="14" key="1">
    <citation type="submission" date="2020-06" db="EMBL/GenBank/DDBJ databases">
        <title>Paenibacillus sp. nov., isolated from soil.</title>
        <authorList>
            <person name="Seo Y.L."/>
        </authorList>
    </citation>
    <scope>NUCLEOTIDE SEQUENCE [LARGE SCALE GENOMIC DNA]</scope>
    <source>
        <strain evidence="14">JW14</strain>
    </source>
</reference>
<dbReference type="PRINTS" id="PR00344">
    <property type="entry name" value="BCTRLSENSOR"/>
</dbReference>
<dbReference type="Pfam" id="PF00512">
    <property type="entry name" value="HisKA"/>
    <property type="match status" value="1"/>
</dbReference>
<dbReference type="AlphaFoldDB" id="A0A850EYE9"/>
<dbReference type="InterPro" id="IPR036890">
    <property type="entry name" value="HATPase_C_sf"/>
</dbReference>
<evidence type="ECO:0000256" key="12">
    <source>
        <dbReference type="ARBA" id="ARBA00023136"/>
    </source>
</evidence>
<comment type="caution">
    <text evidence="14">The sequence shown here is derived from an EMBL/GenBank/DDBJ whole genome shotgun (WGS) entry which is preliminary data.</text>
</comment>
<dbReference type="InterPro" id="IPR004358">
    <property type="entry name" value="Sig_transdc_His_kin-like_C"/>
</dbReference>
<dbReference type="PROSITE" id="PS50109">
    <property type="entry name" value="HIS_KIN"/>
    <property type="match status" value="1"/>
</dbReference>
<gene>
    <name evidence="14" type="ORF">HPT30_26605</name>
</gene>
<evidence type="ECO:0000256" key="6">
    <source>
        <dbReference type="ARBA" id="ARBA00022692"/>
    </source>
</evidence>
<dbReference type="GO" id="GO:0005524">
    <property type="term" value="F:ATP binding"/>
    <property type="evidence" value="ECO:0007669"/>
    <property type="project" value="UniProtKB-KW"/>
</dbReference>
<keyword evidence="7" id="KW-0547">Nucleotide-binding</keyword>
<dbReference type="Pfam" id="PF02518">
    <property type="entry name" value="HATPase_c"/>
    <property type="match status" value="1"/>
</dbReference>
<keyword evidence="5" id="KW-0808">Transferase</keyword>
<dbReference type="InterPro" id="IPR005467">
    <property type="entry name" value="His_kinase_dom"/>
</dbReference>
<dbReference type="PANTHER" id="PTHR45528:SF8">
    <property type="entry name" value="HISTIDINE KINASE"/>
    <property type="match status" value="1"/>
</dbReference>
<dbReference type="SMART" id="SM00388">
    <property type="entry name" value="HisKA"/>
    <property type="match status" value="1"/>
</dbReference>
<dbReference type="PANTHER" id="PTHR45528">
    <property type="entry name" value="SENSOR HISTIDINE KINASE CPXA"/>
    <property type="match status" value="1"/>
</dbReference>
<name>A0A850EYE9_9BACL</name>
<accession>A0A850EYE9</accession>
<dbReference type="SMART" id="SM00387">
    <property type="entry name" value="HATPase_c"/>
    <property type="match status" value="1"/>
</dbReference>
<keyword evidence="11" id="KW-0902">Two-component regulatory system</keyword>
<keyword evidence="8 14" id="KW-0418">Kinase</keyword>
<dbReference type="EC" id="2.7.13.3" evidence="3"/>
<evidence type="ECO:0000256" key="10">
    <source>
        <dbReference type="ARBA" id="ARBA00022989"/>
    </source>
</evidence>
<proteinExistence type="predicted"/>
<dbReference type="InterPro" id="IPR003661">
    <property type="entry name" value="HisK_dim/P_dom"/>
</dbReference>
<evidence type="ECO:0000256" key="9">
    <source>
        <dbReference type="ARBA" id="ARBA00022840"/>
    </source>
</evidence>
<dbReference type="CDD" id="cd00082">
    <property type="entry name" value="HisKA"/>
    <property type="match status" value="1"/>
</dbReference>
<evidence type="ECO:0000256" key="11">
    <source>
        <dbReference type="ARBA" id="ARBA00023012"/>
    </source>
</evidence>
<keyword evidence="6" id="KW-0812">Transmembrane</keyword>
<keyword evidence="9" id="KW-0067">ATP-binding</keyword>
<organism evidence="14 15">
    <name type="scientific">Paenibacillus agri</name>
    <dbReference type="NCBI Taxonomy" id="2744309"/>
    <lineage>
        <taxon>Bacteria</taxon>
        <taxon>Bacillati</taxon>
        <taxon>Bacillota</taxon>
        <taxon>Bacilli</taxon>
        <taxon>Bacillales</taxon>
        <taxon>Paenibacillaceae</taxon>
        <taxon>Paenibacillus</taxon>
    </lineage>
</organism>
<evidence type="ECO:0000256" key="3">
    <source>
        <dbReference type="ARBA" id="ARBA00012438"/>
    </source>
</evidence>
<evidence type="ECO:0000259" key="13">
    <source>
        <dbReference type="PROSITE" id="PS50109"/>
    </source>
</evidence>
<evidence type="ECO:0000313" key="15">
    <source>
        <dbReference type="Proteomes" id="UP000564806"/>
    </source>
</evidence>
<comment type="catalytic activity">
    <reaction evidence="1">
        <text>ATP + protein L-histidine = ADP + protein N-phospho-L-histidine.</text>
        <dbReference type="EC" id="2.7.13.3"/>
    </reaction>
</comment>
<dbReference type="EMBL" id="JABWCS010000220">
    <property type="protein sequence ID" value="NUU63932.1"/>
    <property type="molecule type" value="Genomic_DNA"/>
</dbReference>
<protein>
    <recommendedName>
        <fullName evidence="3">histidine kinase</fullName>
        <ecNumber evidence="3">2.7.13.3</ecNumber>
    </recommendedName>
</protein>
<dbReference type="Gene3D" id="3.30.565.10">
    <property type="entry name" value="Histidine kinase-like ATPase, C-terminal domain"/>
    <property type="match status" value="1"/>
</dbReference>
<feature type="domain" description="Histidine kinase" evidence="13">
    <location>
        <begin position="88"/>
        <end position="297"/>
    </location>
</feature>
<dbReference type="GO" id="GO:0000155">
    <property type="term" value="F:phosphorelay sensor kinase activity"/>
    <property type="evidence" value="ECO:0007669"/>
    <property type="project" value="InterPro"/>
</dbReference>
<dbReference type="SUPFAM" id="SSF55874">
    <property type="entry name" value="ATPase domain of HSP90 chaperone/DNA topoisomerase II/histidine kinase"/>
    <property type="match status" value="1"/>
</dbReference>
<evidence type="ECO:0000256" key="8">
    <source>
        <dbReference type="ARBA" id="ARBA00022777"/>
    </source>
</evidence>
<dbReference type="InterPro" id="IPR036097">
    <property type="entry name" value="HisK_dim/P_sf"/>
</dbReference>
<dbReference type="Proteomes" id="UP000564806">
    <property type="component" value="Unassembled WGS sequence"/>
</dbReference>
<comment type="subcellular location">
    <subcellularLocation>
        <location evidence="2">Membrane</location>
        <topology evidence="2">Multi-pass membrane protein</topology>
    </subcellularLocation>
</comment>
<evidence type="ECO:0000313" key="14">
    <source>
        <dbReference type="EMBL" id="NUU63932.1"/>
    </source>
</evidence>
<dbReference type="GO" id="GO:0005886">
    <property type="term" value="C:plasma membrane"/>
    <property type="evidence" value="ECO:0007669"/>
    <property type="project" value="TreeGrafter"/>
</dbReference>
<sequence>MALALGALIILILLLSVYIVFIHQQLRSINRQLGKRLAEHTRQPVSLDLLSKELNRLAIHINQCLKAEENLRLQAMREEKNFKELIANISHDLRTPLTAVKGYQQLLANGDLPSDQQEKLRIARKHTEALGVLIELFFEYTYLLNAEPECRAEKVNVGNLIAEGVAAAVPLLEERGLSVQFEETPPRFALADREMLARIVNNLIRNGCEHASGQIQIRLKYQEEKIILSFGNPVNNGVVLDVKRLFDRFYTGDHARSKGTGLGLAIVKLLVERMKGSVSASLEKGYLEMVVELPAYHESGSVD</sequence>
<keyword evidence="12" id="KW-0472">Membrane</keyword>
<evidence type="ECO:0000256" key="4">
    <source>
        <dbReference type="ARBA" id="ARBA00022553"/>
    </source>
</evidence>
<dbReference type="InterPro" id="IPR050398">
    <property type="entry name" value="HssS/ArlS-like"/>
</dbReference>
<dbReference type="SUPFAM" id="SSF47384">
    <property type="entry name" value="Homodimeric domain of signal transducing histidine kinase"/>
    <property type="match status" value="1"/>
</dbReference>
<keyword evidence="15" id="KW-1185">Reference proteome</keyword>
<keyword evidence="10" id="KW-1133">Transmembrane helix</keyword>
<dbReference type="InterPro" id="IPR003594">
    <property type="entry name" value="HATPase_dom"/>
</dbReference>
<dbReference type="Gene3D" id="1.10.287.130">
    <property type="match status" value="1"/>
</dbReference>
<evidence type="ECO:0000256" key="2">
    <source>
        <dbReference type="ARBA" id="ARBA00004141"/>
    </source>
</evidence>
<keyword evidence="4" id="KW-0597">Phosphoprotein</keyword>